<keyword evidence="4 6" id="KW-0831">Ubiquinone biosynthesis</keyword>
<evidence type="ECO:0000256" key="2">
    <source>
        <dbReference type="ARBA" id="ARBA00022603"/>
    </source>
</evidence>
<evidence type="ECO:0000256" key="1">
    <source>
        <dbReference type="ARBA" id="ARBA00022428"/>
    </source>
</evidence>
<keyword evidence="1 6" id="KW-0474">Menaquinone biosynthesis</keyword>
<name>A0ABS8C4S0_9ALTE</name>
<dbReference type="NCBIfam" id="NF001240">
    <property type="entry name" value="PRK00216.1-1"/>
    <property type="match status" value="1"/>
</dbReference>
<evidence type="ECO:0000256" key="3">
    <source>
        <dbReference type="ARBA" id="ARBA00022679"/>
    </source>
</evidence>
<dbReference type="GO" id="GO:0008425">
    <property type="term" value="F:2-methoxy-6-polyprenyl-1,4-benzoquinol methyltransferase activity"/>
    <property type="evidence" value="ECO:0007669"/>
    <property type="project" value="UniProtKB-EC"/>
</dbReference>
<comment type="caution">
    <text evidence="7">The sequence shown here is derived from an EMBL/GenBank/DDBJ whole genome shotgun (WGS) entry which is preliminary data.</text>
</comment>
<evidence type="ECO:0000256" key="6">
    <source>
        <dbReference type="HAMAP-Rule" id="MF_01813"/>
    </source>
</evidence>
<dbReference type="InterPro" id="IPR004033">
    <property type="entry name" value="UbiE/COQ5_MeTrFase"/>
</dbReference>
<dbReference type="SUPFAM" id="SSF53335">
    <property type="entry name" value="S-adenosyl-L-methionine-dependent methyltransferases"/>
    <property type="match status" value="1"/>
</dbReference>
<evidence type="ECO:0000256" key="5">
    <source>
        <dbReference type="ARBA" id="ARBA00022691"/>
    </source>
</evidence>
<dbReference type="Gene3D" id="3.40.50.150">
    <property type="entry name" value="Vaccinia Virus protein VP39"/>
    <property type="match status" value="1"/>
</dbReference>
<evidence type="ECO:0000256" key="4">
    <source>
        <dbReference type="ARBA" id="ARBA00022688"/>
    </source>
</evidence>
<organism evidence="7 8">
    <name type="scientific">Alishewanella maricola</name>
    <dbReference type="NCBI Taxonomy" id="2795740"/>
    <lineage>
        <taxon>Bacteria</taxon>
        <taxon>Pseudomonadati</taxon>
        <taxon>Pseudomonadota</taxon>
        <taxon>Gammaproteobacteria</taxon>
        <taxon>Alteromonadales</taxon>
        <taxon>Alteromonadaceae</taxon>
        <taxon>Alishewanella</taxon>
    </lineage>
</organism>
<evidence type="ECO:0000313" key="7">
    <source>
        <dbReference type="EMBL" id="MCB5227287.1"/>
    </source>
</evidence>
<dbReference type="PROSITE" id="PS01184">
    <property type="entry name" value="UBIE_2"/>
    <property type="match status" value="1"/>
</dbReference>
<dbReference type="PANTHER" id="PTHR43591:SF24">
    <property type="entry name" value="2-METHOXY-6-POLYPRENYL-1,4-BENZOQUINOL METHYLASE, MITOCHONDRIAL"/>
    <property type="match status" value="1"/>
</dbReference>
<dbReference type="PROSITE" id="PS51608">
    <property type="entry name" value="SAM_MT_UBIE"/>
    <property type="match status" value="1"/>
</dbReference>
<feature type="binding site" evidence="6">
    <location>
        <position position="74"/>
    </location>
    <ligand>
        <name>S-adenosyl-L-methionine</name>
        <dbReference type="ChEBI" id="CHEBI:59789"/>
    </ligand>
</feature>
<proteinExistence type="inferred from homology"/>
<keyword evidence="8" id="KW-1185">Reference proteome</keyword>
<dbReference type="InterPro" id="IPR029063">
    <property type="entry name" value="SAM-dependent_MTases_sf"/>
</dbReference>
<feature type="binding site" evidence="6">
    <location>
        <position position="95"/>
    </location>
    <ligand>
        <name>S-adenosyl-L-methionine</name>
        <dbReference type="ChEBI" id="CHEBI:59789"/>
    </ligand>
</feature>
<dbReference type="NCBIfam" id="NF001242">
    <property type="entry name" value="PRK00216.1-3"/>
    <property type="match status" value="1"/>
</dbReference>
<accession>A0ABS8C4S0</accession>
<dbReference type="PROSITE" id="PS01183">
    <property type="entry name" value="UBIE_1"/>
    <property type="match status" value="1"/>
</dbReference>
<reference evidence="7 8" key="1">
    <citation type="submission" date="2021-10" db="EMBL/GenBank/DDBJ databases">
        <title>Alishewanella koreense sp. nov. isolated from seawater of southwestern coast in South Korea and the proposal for the reclassification of Rheinheimera perlucida and Rheinheimera tuosuensis as Arsukibacterium perlucida and Arsukibacterium tuosuensis.</title>
        <authorList>
            <person name="Kim K.H."/>
            <person name="Ruan W."/>
            <person name="Kim K.R."/>
            <person name="Baek J.H."/>
            <person name="Jeon C.O."/>
        </authorList>
    </citation>
    <scope>NUCLEOTIDE SEQUENCE [LARGE SCALE GENOMIC DNA]</scope>
    <source>
        <strain evidence="7 8">16-MA</strain>
    </source>
</reference>
<dbReference type="RefSeq" id="WP_226751349.1">
    <property type="nucleotide sequence ID" value="NZ_JAEINI020000006.1"/>
</dbReference>
<dbReference type="GO" id="GO:0043770">
    <property type="term" value="F:demethylmenaquinone methyltransferase activity"/>
    <property type="evidence" value="ECO:0007669"/>
    <property type="project" value="UniProtKB-EC"/>
</dbReference>
<dbReference type="GO" id="GO:0032259">
    <property type="term" value="P:methylation"/>
    <property type="evidence" value="ECO:0007669"/>
    <property type="project" value="UniProtKB-KW"/>
</dbReference>
<dbReference type="PANTHER" id="PTHR43591">
    <property type="entry name" value="METHYLTRANSFERASE"/>
    <property type="match status" value="1"/>
</dbReference>
<dbReference type="EC" id="2.1.1.201" evidence="6"/>
<comment type="pathway">
    <text evidence="6">Quinol/quinone metabolism; menaquinone biosynthesis; menaquinol from 1,4-dihydroxy-2-naphthoate: step 2/2.</text>
</comment>
<protein>
    <recommendedName>
        <fullName evidence="6">Ubiquinone/menaquinone biosynthesis C-methyltransferase UbiE</fullName>
        <ecNumber evidence="6">2.1.1.163</ecNumber>
        <ecNumber evidence="6">2.1.1.201</ecNumber>
    </recommendedName>
    <alternativeName>
        <fullName evidence="6">2-methoxy-6-polyprenyl-1,4-benzoquinol methylase</fullName>
    </alternativeName>
    <alternativeName>
        <fullName evidence="6">Demethylmenaquinone methyltransferase</fullName>
    </alternativeName>
</protein>
<comment type="catalytic activity">
    <reaction evidence="6">
        <text>a 2-methoxy-6-(all-trans-polyprenyl)benzene-1,4-diol + S-adenosyl-L-methionine = a 5-methoxy-2-methyl-3-(all-trans-polyprenyl)benzene-1,4-diol + S-adenosyl-L-homocysteine + H(+)</text>
        <dbReference type="Rhea" id="RHEA:28286"/>
        <dbReference type="Rhea" id="RHEA-COMP:10858"/>
        <dbReference type="Rhea" id="RHEA-COMP:10859"/>
        <dbReference type="ChEBI" id="CHEBI:15378"/>
        <dbReference type="ChEBI" id="CHEBI:57856"/>
        <dbReference type="ChEBI" id="CHEBI:59789"/>
        <dbReference type="ChEBI" id="CHEBI:84166"/>
        <dbReference type="ChEBI" id="CHEBI:84167"/>
        <dbReference type="EC" id="2.1.1.201"/>
    </reaction>
</comment>
<evidence type="ECO:0000313" key="8">
    <source>
        <dbReference type="Proteomes" id="UP000633814"/>
    </source>
</evidence>
<feature type="binding site" evidence="6">
    <location>
        <begin position="123"/>
        <end position="124"/>
    </location>
    <ligand>
        <name>S-adenosyl-L-methionine</name>
        <dbReference type="ChEBI" id="CHEBI:59789"/>
    </ligand>
</feature>
<dbReference type="HAMAP" id="MF_01813">
    <property type="entry name" value="MenG_UbiE_methyltr"/>
    <property type="match status" value="1"/>
</dbReference>
<dbReference type="Pfam" id="PF01209">
    <property type="entry name" value="Ubie_methyltran"/>
    <property type="match status" value="1"/>
</dbReference>
<gene>
    <name evidence="6 7" type="primary">ubiE</name>
    <name evidence="7" type="ORF">JAO78_010725</name>
</gene>
<comment type="pathway">
    <text evidence="6">Cofactor biosynthesis; ubiquinone biosynthesis.</text>
</comment>
<sequence>MSDSNNNTTHFGFKSVPAEQKVAMVADVFHSVAAKYDIMNDVMSLGIHRLWKRFTIDCSGVRPGQQVLDLAGGTGDITALFSKRVGTTGKVVLADINESMLNVGRDKLRDLGLVNNIEYVQANAEALPFADNSFDIVSIGFGLRNVTDKDAALRSIFRVLKPGGRLLVLEFSKPSHEWLSKAYDLYSFRLLPFMGQLIANDKESYQYLAESIRMHPDQDTLKAMMSAAGFAEVTYENLTGGIVALHRGYKF</sequence>
<keyword evidence="5 6" id="KW-0949">S-adenosyl-L-methionine</keyword>
<dbReference type="CDD" id="cd02440">
    <property type="entry name" value="AdoMet_MTases"/>
    <property type="match status" value="1"/>
</dbReference>
<comment type="catalytic activity">
    <reaction evidence="6">
        <text>a 2-demethylmenaquinol + S-adenosyl-L-methionine = a menaquinol + S-adenosyl-L-homocysteine + H(+)</text>
        <dbReference type="Rhea" id="RHEA:42640"/>
        <dbReference type="Rhea" id="RHEA-COMP:9539"/>
        <dbReference type="Rhea" id="RHEA-COMP:9563"/>
        <dbReference type="ChEBI" id="CHEBI:15378"/>
        <dbReference type="ChEBI" id="CHEBI:18151"/>
        <dbReference type="ChEBI" id="CHEBI:55437"/>
        <dbReference type="ChEBI" id="CHEBI:57856"/>
        <dbReference type="ChEBI" id="CHEBI:59789"/>
        <dbReference type="EC" id="2.1.1.163"/>
    </reaction>
</comment>
<dbReference type="NCBIfam" id="TIGR01934">
    <property type="entry name" value="MenG_MenH_UbiE"/>
    <property type="match status" value="1"/>
</dbReference>
<keyword evidence="2 6" id="KW-0489">Methyltransferase</keyword>
<comment type="function">
    <text evidence="6">Methyltransferase required for the conversion of demethylmenaquinol (DMKH2) to menaquinol (MKH2) and the conversion of 2-polyprenyl-6-methoxy-1,4-benzoquinol (DDMQH2) to 2-polyprenyl-3-methyl-6-methoxy-1,4-benzoquinol (DMQH2).</text>
</comment>
<keyword evidence="3 6" id="KW-0808">Transferase</keyword>
<dbReference type="EMBL" id="JAEINI020000006">
    <property type="protein sequence ID" value="MCB5227287.1"/>
    <property type="molecule type" value="Genomic_DNA"/>
</dbReference>
<dbReference type="NCBIfam" id="NF001244">
    <property type="entry name" value="PRK00216.1-5"/>
    <property type="match status" value="1"/>
</dbReference>
<dbReference type="InterPro" id="IPR023576">
    <property type="entry name" value="UbiE/COQ5_MeTrFase_CS"/>
</dbReference>
<dbReference type="Proteomes" id="UP000633814">
    <property type="component" value="Unassembled WGS sequence"/>
</dbReference>
<comment type="caution">
    <text evidence="6">Lacks conserved residue(s) required for the propagation of feature annotation.</text>
</comment>
<dbReference type="EC" id="2.1.1.163" evidence="6"/>
<comment type="similarity">
    <text evidence="6">Belongs to the class I-like SAM-binding methyltransferase superfamily. MenG/UbiE family.</text>
</comment>